<evidence type="ECO:0000259" key="3">
    <source>
        <dbReference type="PROSITE" id="PS51914"/>
    </source>
</evidence>
<dbReference type="InterPro" id="IPR044865">
    <property type="entry name" value="MRH_dom"/>
</dbReference>
<evidence type="ECO:0000313" key="5">
    <source>
        <dbReference type="Proteomes" id="UP000289886"/>
    </source>
</evidence>
<keyword evidence="4" id="KW-0675">Receptor</keyword>
<dbReference type="Gene3D" id="2.70.130.10">
    <property type="entry name" value="Mannose-6-phosphate receptor binding domain"/>
    <property type="match status" value="1"/>
</dbReference>
<organism evidence="4 5">
    <name type="scientific">Acipenser ruthenus</name>
    <name type="common">Sterlet sturgeon</name>
    <dbReference type="NCBI Taxonomy" id="7906"/>
    <lineage>
        <taxon>Eukaryota</taxon>
        <taxon>Metazoa</taxon>
        <taxon>Chordata</taxon>
        <taxon>Craniata</taxon>
        <taxon>Vertebrata</taxon>
        <taxon>Euteleostomi</taxon>
        <taxon>Actinopterygii</taxon>
        <taxon>Chondrostei</taxon>
        <taxon>Acipenseriformes</taxon>
        <taxon>Acipenseridae</taxon>
        <taxon>Acipenser</taxon>
    </lineage>
</organism>
<comment type="caution">
    <text evidence="4">The sequence shown here is derived from an EMBL/GenBank/DDBJ whole genome shotgun (WGS) entry which is preliminary data.</text>
</comment>
<dbReference type="Proteomes" id="UP000289886">
    <property type="component" value="Unassembled WGS sequence"/>
</dbReference>
<reference evidence="4 5" key="1">
    <citation type="submission" date="2019-01" db="EMBL/GenBank/DDBJ databases">
        <title>Draft Genome and Complete Hox-Cluster Characterization of the Sterlet Sturgeon (Acipenser ruthenus).</title>
        <authorList>
            <person name="Wei Q."/>
        </authorList>
    </citation>
    <scope>NUCLEOTIDE SEQUENCE [LARGE SCALE GENOMIC DNA]</scope>
    <source>
        <strain evidence="4">WHYD16114868_AA</strain>
        <tissue evidence="4">Blood</tissue>
    </source>
</reference>
<evidence type="ECO:0000313" key="4">
    <source>
        <dbReference type="EMBL" id="RXM98948.1"/>
    </source>
</evidence>
<dbReference type="SMART" id="SM01404">
    <property type="entry name" value="CIMR"/>
    <property type="match status" value="1"/>
</dbReference>
<dbReference type="Pfam" id="PF00878">
    <property type="entry name" value="CIMR"/>
    <property type="match status" value="1"/>
</dbReference>
<name>A0A662YTZ0_ACIRT</name>
<dbReference type="GO" id="GO:0005537">
    <property type="term" value="F:D-mannose binding"/>
    <property type="evidence" value="ECO:0007669"/>
    <property type="project" value="InterPro"/>
</dbReference>
<keyword evidence="1" id="KW-0732">Signal</keyword>
<gene>
    <name evidence="4" type="ORF">EOD39_12408</name>
</gene>
<dbReference type="PROSITE" id="PS51914">
    <property type="entry name" value="MRH"/>
    <property type="match status" value="1"/>
</dbReference>
<dbReference type="InterPro" id="IPR000479">
    <property type="entry name" value="CIMR_rpt"/>
</dbReference>
<protein>
    <submittedName>
        <fullName evidence="4">Cation-independent mannose-6-phosphate receptor</fullName>
    </submittedName>
</protein>
<accession>A0A662YTZ0</accession>
<dbReference type="SUPFAM" id="SSF50911">
    <property type="entry name" value="Mannose 6-phosphate receptor domain"/>
    <property type="match status" value="2"/>
</dbReference>
<proteinExistence type="predicted"/>
<keyword evidence="2" id="KW-1015">Disulfide bond</keyword>
<dbReference type="EMBL" id="SCEB01000512">
    <property type="protein sequence ID" value="RXM98948.1"/>
    <property type="molecule type" value="Genomic_DNA"/>
</dbReference>
<dbReference type="GO" id="GO:0007041">
    <property type="term" value="P:lysosomal transport"/>
    <property type="evidence" value="ECO:0007669"/>
    <property type="project" value="InterPro"/>
</dbReference>
<evidence type="ECO:0000256" key="1">
    <source>
        <dbReference type="ARBA" id="ARBA00022729"/>
    </source>
</evidence>
<evidence type="ECO:0000256" key="2">
    <source>
        <dbReference type="ARBA" id="ARBA00023157"/>
    </source>
</evidence>
<feature type="domain" description="MRH" evidence="3">
    <location>
        <begin position="54"/>
        <end position="167"/>
    </location>
</feature>
<dbReference type="GO" id="GO:0038023">
    <property type="term" value="F:signaling receptor activity"/>
    <property type="evidence" value="ECO:0007669"/>
    <property type="project" value="InterPro"/>
</dbReference>
<dbReference type="AlphaFoldDB" id="A0A662YTZ0"/>
<keyword evidence="5" id="KW-1185">Reference proteome</keyword>
<dbReference type="InterPro" id="IPR009011">
    <property type="entry name" value="Man6P_isomerase_rcpt-bd_dom_sf"/>
</dbReference>
<sequence length="260" mass="28197">MAVSLCSYGGPRRPVLFADPRDSKPTLITAIEDCVYSLMWFTAAACPQKSNVHGDCKVTNPVTGHLFDLNGLNKVGGFAIHETKGTKGKLTHHVCGGIGDKRSGDESDEKIYVNYSKGDDVCGKGIQAKTNLQLECANTFGTPTLLEVNEEKCEFWLFWKTRAACSVKPQEVKVVDGTITIPATGVSLNLGDIFFRLYNASGDIRPNGDKYAYEIQLSGITHSSIKACIGANICQVKISGVYNRQIGSSSEAKYFVKGKL</sequence>